<dbReference type="SUPFAM" id="SSF53383">
    <property type="entry name" value="PLP-dependent transferases"/>
    <property type="match status" value="1"/>
</dbReference>
<dbReference type="PANTHER" id="PTHR43586:SF15">
    <property type="entry name" value="BLR3095 PROTEIN"/>
    <property type="match status" value="1"/>
</dbReference>
<dbReference type="RefSeq" id="WP_011396618.1">
    <property type="nucleotide sequence ID" value="NC_007645.1"/>
</dbReference>
<keyword evidence="1" id="KW-0663">Pyridoxal phosphate</keyword>
<dbReference type="GO" id="GO:0016829">
    <property type="term" value="F:lyase activity"/>
    <property type="evidence" value="ECO:0007669"/>
    <property type="project" value="UniProtKB-KW"/>
</dbReference>
<name>Q2SIH5_HAHCH</name>
<keyword evidence="4" id="KW-1185">Reference proteome</keyword>
<dbReference type="PANTHER" id="PTHR43586">
    <property type="entry name" value="CYSTEINE DESULFURASE"/>
    <property type="match status" value="1"/>
</dbReference>
<dbReference type="InterPro" id="IPR015422">
    <property type="entry name" value="PyrdxlP-dep_Trfase_small"/>
</dbReference>
<dbReference type="InterPro" id="IPR015421">
    <property type="entry name" value="PyrdxlP-dep_Trfase_major"/>
</dbReference>
<dbReference type="AlphaFoldDB" id="Q2SIH5"/>
<dbReference type="Gene3D" id="3.90.1150.10">
    <property type="entry name" value="Aspartate Aminotransferase, domain 1"/>
    <property type="match status" value="1"/>
</dbReference>
<dbReference type="InterPro" id="IPR000192">
    <property type="entry name" value="Aminotrans_V_dom"/>
</dbReference>
<dbReference type="Proteomes" id="UP000000238">
    <property type="component" value="Chromosome"/>
</dbReference>
<dbReference type="HOGENOM" id="CLU_003433_2_1_6"/>
<dbReference type="eggNOG" id="COG0520">
    <property type="taxonomic scope" value="Bacteria"/>
</dbReference>
<dbReference type="Gene3D" id="3.40.640.10">
    <property type="entry name" value="Type I PLP-dependent aspartate aminotransferase-like (Major domain)"/>
    <property type="match status" value="1"/>
</dbReference>
<evidence type="ECO:0000313" key="3">
    <source>
        <dbReference type="EMBL" id="ABC29549.1"/>
    </source>
</evidence>
<evidence type="ECO:0000256" key="1">
    <source>
        <dbReference type="ARBA" id="ARBA00022898"/>
    </source>
</evidence>
<sequence length="386" mass="42947">MPLDNVSFDRLVSDEFPLDESITYLNHAAVAPWPSRAVAAIEAFARENLKTGATHYPEWLKKERSLRLLLKDLVNAESINEIALVKNTSEALSFVAYGLDWKAGDEVVISDQEFPSNRIVWESLQEKFGVRVVFAKLMQAATPEQAVLDALSDKTRLVSISSVQYGTGLKMELTSLGAELKRRNILFCVDAIQSLGVCPTDVQRDNIDFLMADGHKWMLGPEGLGVFYVNKQRLESLQLTQYGWHMVKDRGDYSKDTWEPAPNATRFECGSPNMLGIFALEASLALLAEVGIEQVYGKISANVAALRTLLSDIDGIEFITPSDEDRCAGILTFTIKGRSMPELHQQLMDKNVICASRGGGIRFSPHFYTRRKDLEAAAQVLKELLA</sequence>
<proteinExistence type="predicted"/>
<evidence type="ECO:0000259" key="2">
    <source>
        <dbReference type="Pfam" id="PF00266"/>
    </source>
</evidence>
<gene>
    <name evidence="3" type="ordered locus">HCH_02765</name>
</gene>
<accession>Q2SIH5</accession>
<protein>
    <submittedName>
        <fullName evidence="3">Selenocysteine lyase</fullName>
    </submittedName>
</protein>
<dbReference type="KEGG" id="hch:HCH_02765"/>
<dbReference type="InterPro" id="IPR015424">
    <property type="entry name" value="PyrdxlP-dep_Trfase"/>
</dbReference>
<evidence type="ECO:0000313" key="4">
    <source>
        <dbReference type="Proteomes" id="UP000000238"/>
    </source>
</evidence>
<dbReference type="Pfam" id="PF00266">
    <property type="entry name" value="Aminotran_5"/>
    <property type="match status" value="1"/>
</dbReference>
<reference evidence="3 4" key="1">
    <citation type="journal article" date="2005" name="Nucleic Acids Res.">
        <title>Genomic blueprint of Hahella chejuensis, a marine microbe producing an algicidal agent.</title>
        <authorList>
            <person name="Jeong H."/>
            <person name="Yim J.H."/>
            <person name="Lee C."/>
            <person name="Choi S.-H."/>
            <person name="Park Y.K."/>
            <person name="Yoon S.H."/>
            <person name="Hur C.-G."/>
            <person name="Kang H.-Y."/>
            <person name="Kim D."/>
            <person name="Lee H.H."/>
            <person name="Park K.H."/>
            <person name="Park S.-H."/>
            <person name="Park H.-S."/>
            <person name="Lee H.K."/>
            <person name="Oh T.K."/>
            <person name="Kim J.F."/>
        </authorList>
    </citation>
    <scope>NUCLEOTIDE SEQUENCE [LARGE SCALE GENOMIC DNA]</scope>
    <source>
        <strain evidence="3 4">KCTC 2396</strain>
    </source>
</reference>
<dbReference type="OrthoDB" id="9804264at2"/>
<feature type="domain" description="Aminotransferase class V" evidence="2">
    <location>
        <begin position="24"/>
        <end position="358"/>
    </location>
</feature>
<organism evidence="3 4">
    <name type="scientific">Hahella chejuensis (strain KCTC 2396)</name>
    <dbReference type="NCBI Taxonomy" id="349521"/>
    <lineage>
        <taxon>Bacteria</taxon>
        <taxon>Pseudomonadati</taxon>
        <taxon>Pseudomonadota</taxon>
        <taxon>Gammaproteobacteria</taxon>
        <taxon>Oceanospirillales</taxon>
        <taxon>Hahellaceae</taxon>
        <taxon>Hahella</taxon>
    </lineage>
</organism>
<keyword evidence="3" id="KW-0456">Lyase</keyword>
<dbReference type="EMBL" id="CP000155">
    <property type="protein sequence ID" value="ABC29549.1"/>
    <property type="molecule type" value="Genomic_DNA"/>
</dbReference>
<dbReference type="STRING" id="349521.HCH_02765"/>